<keyword evidence="3 6" id="KW-0812">Transmembrane</keyword>
<feature type="transmembrane region" description="Helical" evidence="6">
    <location>
        <begin position="177"/>
        <end position="199"/>
    </location>
</feature>
<feature type="domain" description="ABC3 transporter permease C-terminal" evidence="7">
    <location>
        <begin position="81"/>
        <end position="194"/>
    </location>
</feature>
<protein>
    <submittedName>
        <fullName evidence="8">ABC transporter permease</fullName>
    </submittedName>
</protein>
<evidence type="ECO:0000313" key="9">
    <source>
        <dbReference type="Proteomes" id="UP000823521"/>
    </source>
</evidence>
<organism evidence="8 9">
    <name type="scientific">Micromonospora echinofusca</name>
    <dbReference type="NCBI Taxonomy" id="47858"/>
    <lineage>
        <taxon>Bacteria</taxon>
        <taxon>Bacillati</taxon>
        <taxon>Actinomycetota</taxon>
        <taxon>Actinomycetes</taxon>
        <taxon>Micromonosporales</taxon>
        <taxon>Micromonosporaceae</taxon>
        <taxon>Micromonospora</taxon>
    </lineage>
</organism>
<dbReference type="Pfam" id="PF02687">
    <property type="entry name" value="FtsX"/>
    <property type="match status" value="1"/>
</dbReference>
<feature type="transmembrane region" description="Helical" evidence="6">
    <location>
        <begin position="78"/>
        <end position="99"/>
    </location>
</feature>
<evidence type="ECO:0000256" key="2">
    <source>
        <dbReference type="ARBA" id="ARBA00022475"/>
    </source>
</evidence>
<dbReference type="RefSeq" id="WP_208817497.1">
    <property type="nucleotide sequence ID" value="NZ_WVUH01000475.1"/>
</dbReference>
<evidence type="ECO:0000259" key="7">
    <source>
        <dbReference type="Pfam" id="PF02687"/>
    </source>
</evidence>
<evidence type="ECO:0000313" key="8">
    <source>
        <dbReference type="EMBL" id="MBO4210407.1"/>
    </source>
</evidence>
<name>A0ABS3W0U4_MICEH</name>
<sequence length="214" mass="21872">TATPAAVLLDLPSAVHWLIRDRGAVRPQPEWWLQVDPGQHTAAAAAATALPGLGVLDRQAVADTAARDPYWLGARTGLLAAALGAVLLALVGLAVDVWATARRRISELAVLHTLGATPRLLVRALLAEQTFLAGIGVGVGLLVGAGVGATLAPLVILDRAAGRPVPPAAFELPWLTTGGTAVGLLLAALTFSAMVAVGIRQRVAAAQLRIGGDR</sequence>
<proteinExistence type="predicted"/>
<dbReference type="InterPro" id="IPR003838">
    <property type="entry name" value="ABC3_permease_C"/>
</dbReference>
<comment type="subcellular location">
    <subcellularLocation>
        <location evidence="1">Cell membrane</location>
        <topology evidence="1">Multi-pass membrane protein</topology>
    </subcellularLocation>
</comment>
<evidence type="ECO:0000256" key="6">
    <source>
        <dbReference type="SAM" id="Phobius"/>
    </source>
</evidence>
<reference evidence="8 9" key="1">
    <citation type="submission" date="2019-12" db="EMBL/GenBank/DDBJ databases">
        <title>Whole genome sequencing of endophytic Actinobacterium Micromonospora sp. MPMI6T.</title>
        <authorList>
            <person name="Evv R."/>
            <person name="Podile A.R."/>
        </authorList>
    </citation>
    <scope>NUCLEOTIDE SEQUENCE [LARGE SCALE GENOMIC DNA]</scope>
    <source>
        <strain evidence="8 9">MPMI6</strain>
    </source>
</reference>
<keyword evidence="5 6" id="KW-0472">Membrane</keyword>
<evidence type="ECO:0000256" key="4">
    <source>
        <dbReference type="ARBA" id="ARBA00022989"/>
    </source>
</evidence>
<dbReference type="Proteomes" id="UP000823521">
    <property type="component" value="Unassembled WGS sequence"/>
</dbReference>
<evidence type="ECO:0000256" key="5">
    <source>
        <dbReference type="ARBA" id="ARBA00023136"/>
    </source>
</evidence>
<keyword evidence="4 6" id="KW-1133">Transmembrane helix</keyword>
<feature type="transmembrane region" description="Helical" evidence="6">
    <location>
        <begin position="131"/>
        <end position="157"/>
    </location>
</feature>
<keyword evidence="2" id="KW-1003">Cell membrane</keyword>
<comment type="caution">
    <text evidence="8">The sequence shown here is derived from an EMBL/GenBank/DDBJ whole genome shotgun (WGS) entry which is preliminary data.</text>
</comment>
<gene>
    <name evidence="8" type="ORF">GSF22_31095</name>
</gene>
<evidence type="ECO:0000256" key="3">
    <source>
        <dbReference type="ARBA" id="ARBA00022692"/>
    </source>
</evidence>
<keyword evidence="9" id="KW-1185">Reference proteome</keyword>
<dbReference type="EMBL" id="WVUH01000475">
    <property type="protein sequence ID" value="MBO4210407.1"/>
    <property type="molecule type" value="Genomic_DNA"/>
</dbReference>
<feature type="non-terminal residue" evidence="8">
    <location>
        <position position="1"/>
    </location>
</feature>
<evidence type="ECO:0000256" key="1">
    <source>
        <dbReference type="ARBA" id="ARBA00004651"/>
    </source>
</evidence>
<accession>A0ABS3W0U4</accession>